<proteinExistence type="predicted"/>
<keyword evidence="5" id="KW-1185">Reference proteome</keyword>
<evidence type="ECO:0000313" key="5">
    <source>
        <dbReference type="Proteomes" id="UP001343492"/>
    </source>
</evidence>
<comment type="caution">
    <text evidence="4">The sequence shown here is derived from an EMBL/GenBank/DDBJ whole genome shotgun (WGS) entry which is preliminary data.</text>
</comment>
<dbReference type="Pfam" id="PF13400">
    <property type="entry name" value="Tad"/>
    <property type="match status" value="1"/>
</dbReference>
<feature type="compositionally biased region" description="Polar residues" evidence="1">
    <location>
        <begin position="274"/>
        <end position="297"/>
    </location>
</feature>
<feature type="region of interest" description="Disordered" evidence="1">
    <location>
        <begin position="273"/>
        <end position="298"/>
    </location>
</feature>
<dbReference type="Proteomes" id="UP001343492">
    <property type="component" value="Unassembled WGS sequence"/>
</dbReference>
<feature type="transmembrane region" description="Helical" evidence="2">
    <location>
        <begin position="21"/>
        <end position="46"/>
    </location>
</feature>
<evidence type="ECO:0000259" key="3">
    <source>
        <dbReference type="Pfam" id="PF13400"/>
    </source>
</evidence>
<feature type="domain" description="Putative Flp pilus-assembly TadG-like N-terminal" evidence="3">
    <location>
        <begin position="17"/>
        <end position="64"/>
    </location>
</feature>
<gene>
    <name evidence="4" type="ORF">VRS74_01625</name>
</gene>
<organism evidence="4 5">
    <name type="scientific">Altererythrobacter litoralis</name>
    <dbReference type="NCBI Taxonomy" id="3113904"/>
    <lineage>
        <taxon>Bacteria</taxon>
        <taxon>Pseudomonadati</taxon>
        <taxon>Pseudomonadota</taxon>
        <taxon>Alphaproteobacteria</taxon>
        <taxon>Sphingomonadales</taxon>
        <taxon>Erythrobacteraceae</taxon>
        <taxon>Altererythrobacter</taxon>
    </lineage>
</organism>
<evidence type="ECO:0000256" key="1">
    <source>
        <dbReference type="SAM" id="MobiDB-lite"/>
    </source>
</evidence>
<evidence type="ECO:0000256" key="2">
    <source>
        <dbReference type="SAM" id="Phobius"/>
    </source>
</evidence>
<dbReference type="InterPro" id="IPR028087">
    <property type="entry name" value="Tad_N"/>
</dbReference>
<name>A0ABU7GBY8_9SPHN</name>
<keyword evidence="2" id="KW-0472">Membrane</keyword>
<evidence type="ECO:0000313" key="4">
    <source>
        <dbReference type="EMBL" id="MEE1876383.1"/>
    </source>
</evidence>
<keyword evidence="2" id="KW-1133">Transmembrane helix</keyword>
<dbReference type="EMBL" id="JAZDQV010000001">
    <property type="protein sequence ID" value="MEE1876383.1"/>
    <property type="molecule type" value="Genomic_DNA"/>
</dbReference>
<keyword evidence="2" id="KW-0812">Transmembrane</keyword>
<protein>
    <submittedName>
        <fullName evidence="4">Pilus assembly protein TadG-related protein</fullName>
    </submittedName>
</protein>
<dbReference type="RefSeq" id="WP_354143488.1">
    <property type="nucleotide sequence ID" value="NZ_JAZDQV010000001.1"/>
</dbReference>
<reference evidence="4 5" key="1">
    <citation type="submission" date="2024-01" db="EMBL/GenBank/DDBJ databases">
        <title>The genome sequence of Erythrobacteraceae sp. strain 1XM1-14.</title>
        <authorList>
            <person name="Liu Y."/>
        </authorList>
    </citation>
    <scope>NUCLEOTIDE SEQUENCE [LARGE SCALE GENOMIC DNA]</scope>
    <source>
        <strain evidence="4 5">1XM1-14</strain>
    </source>
</reference>
<accession>A0ABU7GBY8</accession>
<sequence length="527" mass="55344">MAFLRDFKKRLCRSTSGNATLMVALGMPALIGGTGFAVDTAQWYMWKREMQFAADQAAVAGAWARAVEDTEDTYDVRAIQEFNANVQQTGEFVGTPEVTLANYAGGVQNSVAVTVTASRTLPFSSFLTGKGVTIRAYAQAKFEDGTTYTSCLVAVDEEADGAITIGGSTVLTAQCGLAALSKSDEAVTVNGSPTIDAGWVLAAGGIDDWFDENTDDTILEYVDGLEDPFAELSPPNPAESQVNRTYNCVRSRATTTADIISTLNVSYSYYKGSGRTSASPTGWATPKSGYTSNSSQDDVVVPEGTTAGAVTTTNSNWDKLTGTGNNTIWEVETREETKTYSDINVSGGGNAAAVVPGTYTDLKVRCDTTFATGVYILDGGELEINGQYQVTGSNVMFVLKNGAGLKINGGANINLTAIQASDLTARGVPREQANKLAGMLIFEDRNSEGNSGNMINGNAATVLNGAVYLPVSNISMSGTASVTSQCLMIAASTITMTGNLDMSTFCPPGMSEDTIVGVTKPNVRLVA</sequence>